<evidence type="ECO:0000313" key="5">
    <source>
        <dbReference type="Proteomes" id="UP000628079"/>
    </source>
</evidence>
<dbReference type="EMBL" id="BMEA01000002">
    <property type="protein sequence ID" value="GGB82083.1"/>
    <property type="molecule type" value="Genomic_DNA"/>
</dbReference>
<dbReference type="InterPro" id="IPR008284">
    <property type="entry name" value="MoCF_biosynth_CS"/>
</dbReference>
<dbReference type="NCBIfam" id="TIGR00177">
    <property type="entry name" value="molyb_syn"/>
    <property type="match status" value="1"/>
</dbReference>
<comment type="pathway">
    <text evidence="1">Cofactor biosynthesis; molybdopterin biosynthesis.</text>
</comment>
<dbReference type="InterPro" id="IPR001453">
    <property type="entry name" value="MoaB/Mog_dom"/>
</dbReference>
<evidence type="ECO:0000256" key="2">
    <source>
        <dbReference type="ARBA" id="ARBA00023150"/>
    </source>
</evidence>
<gene>
    <name evidence="4" type="ORF">GCM10011314_22120</name>
</gene>
<evidence type="ECO:0000259" key="3">
    <source>
        <dbReference type="SMART" id="SM00852"/>
    </source>
</evidence>
<dbReference type="SMART" id="SM00852">
    <property type="entry name" value="MoCF_biosynth"/>
    <property type="match status" value="1"/>
</dbReference>
<organism evidence="4 5">
    <name type="scientific">Knoellia flava</name>
    <dbReference type="NCBI Taxonomy" id="913969"/>
    <lineage>
        <taxon>Bacteria</taxon>
        <taxon>Bacillati</taxon>
        <taxon>Actinomycetota</taxon>
        <taxon>Actinomycetes</taxon>
        <taxon>Micrococcales</taxon>
        <taxon>Intrasporangiaceae</taxon>
        <taxon>Knoellia</taxon>
    </lineage>
</organism>
<name>A0A8H9KUJ4_9MICO</name>
<comment type="caution">
    <text evidence="4">The sequence shown here is derived from an EMBL/GenBank/DDBJ whole genome shotgun (WGS) entry which is preliminary data.</text>
</comment>
<dbReference type="InterPro" id="IPR036425">
    <property type="entry name" value="MoaB/Mog-like_dom_sf"/>
</dbReference>
<dbReference type="AlphaFoldDB" id="A0A8H9KUJ4"/>
<dbReference type="UniPathway" id="UPA00344"/>
<evidence type="ECO:0000313" key="4">
    <source>
        <dbReference type="EMBL" id="GGB82083.1"/>
    </source>
</evidence>
<reference evidence="4" key="2">
    <citation type="submission" date="2020-09" db="EMBL/GenBank/DDBJ databases">
        <authorList>
            <person name="Sun Q."/>
            <person name="Zhou Y."/>
        </authorList>
    </citation>
    <scope>NUCLEOTIDE SEQUENCE</scope>
    <source>
        <strain evidence="4">CGMCC 1.10749</strain>
    </source>
</reference>
<accession>A0A8H9KUJ4</accession>
<protein>
    <submittedName>
        <fullName evidence="4">Molybdenum cofactor biosynthesis protein</fullName>
    </submittedName>
</protein>
<dbReference type="Gene3D" id="3.40.980.10">
    <property type="entry name" value="MoaB/Mog-like domain"/>
    <property type="match status" value="1"/>
</dbReference>
<dbReference type="Pfam" id="PF00994">
    <property type="entry name" value="MoCF_biosynth"/>
    <property type="match status" value="1"/>
</dbReference>
<dbReference type="SUPFAM" id="SSF53218">
    <property type="entry name" value="Molybdenum cofactor biosynthesis proteins"/>
    <property type="match status" value="1"/>
</dbReference>
<evidence type="ECO:0000256" key="1">
    <source>
        <dbReference type="ARBA" id="ARBA00005046"/>
    </source>
</evidence>
<dbReference type="InterPro" id="IPR051920">
    <property type="entry name" value="MPT_Adenylyltrnsfr/MoaC-Rel"/>
</dbReference>
<dbReference type="PROSITE" id="PS01078">
    <property type="entry name" value="MOCF_BIOSYNTHESIS_1"/>
    <property type="match status" value="1"/>
</dbReference>
<dbReference type="RefSeq" id="WP_052117247.1">
    <property type="nucleotide sequence ID" value="NZ_BMEA01000002.1"/>
</dbReference>
<keyword evidence="2" id="KW-0501">Molybdenum cofactor biosynthesis</keyword>
<proteinExistence type="predicted"/>
<dbReference type="CDD" id="cd00886">
    <property type="entry name" value="MogA_MoaB"/>
    <property type="match status" value="1"/>
</dbReference>
<dbReference type="GO" id="GO:0006777">
    <property type="term" value="P:Mo-molybdopterin cofactor biosynthetic process"/>
    <property type="evidence" value="ECO:0007669"/>
    <property type="project" value="UniProtKB-KW"/>
</dbReference>
<dbReference type="PANTHER" id="PTHR43764:SF1">
    <property type="entry name" value="MOLYBDOPTERIN MOLYBDOTRANSFERASE"/>
    <property type="match status" value="1"/>
</dbReference>
<sequence>MSAGSGGSAESAGSADRSGLAGRRAVVVTASTRAAAGVYPDRGGALLVETLRGWGADVDDAAVVADAEVGEALSAALATGPDLLLTTGGTGISPTDGTPEATAPLLDREVTGIAEAIRAAGVAAGVPTAMLSRGLAGVAGRTLVVNLPGSTGGVRDALAVLEPVLAHALSQLAGGDH</sequence>
<dbReference type="PANTHER" id="PTHR43764">
    <property type="entry name" value="MOLYBDENUM COFACTOR BIOSYNTHESIS"/>
    <property type="match status" value="1"/>
</dbReference>
<reference evidence="4" key="1">
    <citation type="journal article" date="2014" name="Int. J. Syst. Evol. Microbiol.">
        <title>Complete genome sequence of Corynebacterium casei LMG S-19264T (=DSM 44701T), isolated from a smear-ripened cheese.</title>
        <authorList>
            <consortium name="US DOE Joint Genome Institute (JGI-PGF)"/>
            <person name="Walter F."/>
            <person name="Albersmeier A."/>
            <person name="Kalinowski J."/>
            <person name="Ruckert C."/>
        </authorList>
    </citation>
    <scope>NUCLEOTIDE SEQUENCE</scope>
    <source>
        <strain evidence="4">CGMCC 1.10749</strain>
    </source>
</reference>
<feature type="domain" description="MoaB/Mog" evidence="3">
    <location>
        <begin position="25"/>
        <end position="168"/>
    </location>
</feature>
<dbReference type="Proteomes" id="UP000628079">
    <property type="component" value="Unassembled WGS sequence"/>
</dbReference>